<dbReference type="Gene3D" id="1.25.40.10">
    <property type="entry name" value="Tetratricopeptide repeat domain"/>
    <property type="match status" value="2"/>
</dbReference>
<dbReference type="PANTHER" id="PTHR47870:SF1">
    <property type="entry name" value="CYTOCHROME C-TYPE BIOGENESIS PROTEIN CCMH"/>
    <property type="match status" value="1"/>
</dbReference>
<dbReference type="InterPro" id="IPR019734">
    <property type="entry name" value="TPR_rpt"/>
</dbReference>
<keyword evidence="7" id="KW-0812">Transmembrane</keyword>
<feature type="domain" description="Cytochrome c-type biogenesis protein H TPR" evidence="8">
    <location>
        <begin position="368"/>
        <end position="505"/>
    </location>
</feature>
<organism evidence="9 10">
    <name type="scientific">Phaeovibrio sulfidiphilus</name>
    <dbReference type="NCBI Taxonomy" id="1220600"/>
    <lineage>
        <taxon>Bacteria</taxon>
        <taxon>Pseudomonadati</taxon>
        <taxon>Pseudomonadota</taxon>
        <taxon>Alphaproteobacteria</taxon>
        <taxon>Rhodospirillales</taxon>
        <taxon>Rhodospirillaceae</taxon>
        <taxon>Phaeovibrio</taxon>
    </lineage>
</organism>
<dbReference type="EMBL" id="JACZHT010000004">
    <property type="protein sequence ID" value="MBE1237358.1"/>
    <property type="molecule type" value="Genomic_DNA"/>
</dbReference>
<reference evidence="9" key="1">
    <citation type="submission" date="2020-10" db="EMBL/GenBank/DDBJ databases">
        <title>Genome sequence of the unusual species of purple photosynthetic bacteria, Phaeovibrio sulfidiphilus DSM 23193, type strain.</title>
        <authorList>
            <person name="Kyndt J.A."/>
            <person name="Meyer T.E."/>
        </authorList>
    </citation>
    <scope>NUCLEOTIDE SEQUENCE</scope>
    <source>
        <strain evidence="9">DSM 23193</strain>
    </source>
</reference>
<name>A0A8J6YZG8_9PROT</name>
<dbReference type="InterPro" id="IPR011990">
    <property type="entry name" value="TPR-like_helical_dom_sf"/>
</dbReference>
<comment type="subcellular location">
    <subcellularLocation>
        <location evidence="1">Cell envelope</location>
    </subcellularLocation>
</comment>
<dbReference type="RefSeq" id="WP_192534367.1">
    <property type="nucleotide sequence ID" value="NZ_JACZHT010000004.1"/>
</dbReference>
<gene>
    <name evidence="9" type="primary">ccmI</name>
    <name evidence="9" type="ORF">IHV25_06820</name>
</gene>
<feature type="compositionally biased region" description="Low complexity" evidence="6">
    <location>
        <begin position="316"/>
        <end position="343"/>
    </location>
</feature>
<dbReference type="PANTHER" id="PTHR47870">
    <property type="entry name" value="CYTOCHROME C-TYPE BIOGENESIS PROTEIN CCMH"/>
    <property type="match status" value="1"/>
</dbReference>
<feature type="repeat" description="TPR" evidence="5">
    <location>
        <begin position="395"/>
        <end position="428"/>
    </location>
</feature>
<evidence type="ECO:0000256" key="1">
    <source>
        <dbReference type="ARBA" id="ARBA00004196"/>
    </source>
</evidence>
<keyword evidence="7" id="KW-0472">Membrane</keyword>
<keyword evidence="7" id="KW-1133">Transmembrane helix</keyword>
<dbReference type="PROSITE" id="PS50005">
    <property type="entry name" value="TPR"/>
    <property type="match status" value="1"/>
</dbReference>
<dbReference type="NCBIfam" id="TIGR03142">
    <property type="entry name" value="cytochro_ccmI"/>
    <property type="match status" value="1"/>
</dbReference>
<dbReference type="Pfam" id="PF23914">
    <property type="entry name" value="TPR_CcmH_CycH"/>
    <property type="match status" value="1"/>
</dbReference>
<comment type="caution">
    <text evidence="9">The sequence shown here is derived from an EMBL/GenBank/DDBJ whole genome shotgun (WGS) entry which is preliminary data.</text>
</comment>
<dbReference type="GO" id="GO:0030313">
    <property type="term" value="C:cell envelope"/>
    <property type="evidence" value="ECO:0007669"/>
    <property type="project" value="UniProtKB-SubCell"/>
</dbReference>
<dbReference type="AlphaFoldDB" id="A0A8J6YZG8"/>
<dbReference type="InterPro" id="IPR056413">
    <property type="entry name" value="TPR_CcmH_CycH"/>
</dbReference>
<keyword evidence="2" id="KW-0677">Repeat</keyword>
<dbReference type="SMART" id="SM00028">
    <property type="entry name" value="TPR"/>
    <property type="match status" value="4"/>
</dbReference>
<feature type="region of interest" description="Disordered" evidence="6">
    <location>
        <begin position="316"/>
        <end position="367"/>
    </location>
</feature>
<evidence type="ECO:0000256" key="3">
    <source>
        <dbReference type="ARBA" id="ARBA00022748"/>
    </source>
</evidence>
<dbReference type="InterPro" id="IPR017560">
    <property type="entry name" value="Cyt_c_biogenesis_CcmI"/>
</dbReference>
<accession>A0A8J6YZG8</accession>
<dbReference type="SUPFAM" id="SSF48452">
    <property type="entry name" value="TPR-like"/>
    <property type="match status" value="1"/>
</dbReference>
<evidence type="ECO:0000256" key="7">
    <source>
        <dbReference type="SAM" id="Phobius"/>
    </source>
</evidence>
<dbReference type="Proteomes" id="UP000631034">
    <property type="component" value="Unassembled WGS sequence"/>
</dbReference>
<protein>
    <submittedName>
        <fullName evidence="9">C-type cytochrome biogenesis protein CcmI</fullName>
    </submittedName>
</protein>
<sequence>MSLLMLALLTVVSIGVSLLVVAPLVRARRPAAAEDRQAWDREVYKDQLGEIYADRASGRISEAEAEAARIEISRRLLTASEPSPSPKAASPDTGRGPDTLGPLFALGSIAFICLGAFGLYVGLLGQPSMPDAPWSNRLAQAREKAGNETLQKKLAAARKAVETDTFNAGLRMSLAFLLKEAGKPKEARYQAAEAVRLAPEDPEILSDRVFLSVLLDEDTVSRETCEMALSALGVDRSLMVPRLFLGLAREQAGEFSDAIAIWKDLRAELPDNNELSINLDQRIRDVATRGDLSAAAIVARHPLDYPAASWAALPLPAGPADTGADTDGAGDTNTAGGTDTAGGPEAGADRPAALSAPKAAGGPTLNRHLTPMEQAMMEAMAEAGRIKVQESPRDFAAWMQVGRSLRVLGDYDGALKAYRGGLDIHPRDMEARRGAALCLTEKAAESGSPAPLPKEALDLMRGIIAENPQDAEMLYYLGVDAALNGRTGDARTLLSQVLVLTQAGSPLRAGALQQLNALPAE</sequence>
<proteinExistence type="predicted"/>
<keyword evidence="10" id="KW-1185">Reference proteome</keyword>
<evidence type="ECO:0000256" key="2">
    <source>
        <dbReference type="ARBA" id="ARBA00022737"/>
    </source>
</evidence>
<evidence type="ECO:0000256" key="5">
    <source>
        <dbReference type="PROSITE-ProRule" id="PRU00339"/>
    </source>
</evidence>
<dbReference type="InterPro" id="IPR051263">
    <property type="entry name" value="C-type_cytochrome_biogenesis"/>
</dbReference>
<evidence type="ECO:0000256" key="6">
    <source>
        <dbReference type="SAM" id="MobiDB-lite"/>
    </source>
</evidence>
<evidence type="ECO:0000259" key="8">
    <source>
        <dbReference type="Pfam" id="PF23914"/>
    </source>
</evidence>
<evidence type="ECO:0000313" key="10">
    <source>
        <dbReference type="Proteomes" id="UP000631034"/>
    </source>
</evidence>
<feature type="transmembrane region" description="Helical" evidence="7">
    <location>
        <begin position="103"/>
        <end position="123"/>
    </location>
</feature>
<evidence type="ECO:0000256" key="4">
    <source>
        <dbReference type="ARBA" id="ARBA00022803"/>
    </source>
</evidence>
<dbReference type="GO" id="GO:0017004">
    <property type="term" value="P:cytochrome complex assembly"/>
    <property type="evidence" value="ECO:0007669"/>
    <property type="project" value="UniProtKB-KW"/>
</dbReference>
<keyword evidence="3" id="KW-0201">Cytochrome c-type biogenesis</keyword>
<evidence type="ECO:0000313" key="9">
    <source>
        <dbReference type="EMBL" id="MBE1237358.1"/>
    </source>
</evidence>
<keyword evidence="4 5" id="KW-0802">TPR repeat</keyword>